<gene>
    <name evidence="3" type="ORF">JKJ07_32855</name>
</gene>
<keyword evidence="2" id="KW-1133">Transmembrane helix</keyword>
<keyword evidence="2" id="KW-0812">Transmembrane</keyword>
<dbReference type="Proteomes" id="UP000598996">
    <property type="component" value="Unassembled WGS sequence"/>
</dbReference>
<dbReference type="EMBL" id="JAENHO010000010">
    <property type="protein sequence ID" value="MBL7259116.1"/>
    <property type="molecule type" value="Genomic_DNA"/>
</dbReference>
<organism evidence="3 4">
    <name type="scientific">Paractinoplanes lichenicola</name>
    <dbReference type="NCBI Taxonomy" id="2802976"/>
    <lineage>
        <taxon>Bacteria</taxon>
        <taxon>Bacillati</taxon>
        <taxon>Actinomycetota</taxon>
        <taxon>Actinomycetes</taxon>
        <taxon>Micromonosporales</taxon>
        <taxon>Micromonosporaceae</taxon>
        <taxon>Paractinoplanes</taxon>
    </lineage>
</organism>
<protein>
    <submittedName>
        <fullName evidence="3">Uncharacterized protein</fullName>
    </submittedName>
</protein>
<dbReference type="RefSeq" id="WP_202995759.1">
    <property type="nucleotide sequence ID" value="NZ_JAENHO010000010.1"/>
</dbReference>
<keyword evidence="2" id="KW-0472">Membrane</keyword>
<reference evidence="3 4" key="1">
    <citation type="submission" date="2021-01" db="EMBL/GenBank/DDBJ databases">
        <title>Actinoplanes sp. nov. LDG1-01 isolated from lichen.</title>
        <authorList>
            <person name="Saeng-In P."/>
            <person name="Phongsopitanun W."/>
            <person name="Kanchanasin P."/>
            <person name="Yuki M."/>
            <person name="Kudo T."/>
            <person name="Ohkuma M."/>
            <person name="Tanasupawat S."/>
        </authorList>
    </citation>
    <scope>NUCLEOTIDE SEQUENCE [LARGE SCALE GENOMIC DNA]</scope>
    <source>
        <strain evidence="3 4">LDG1-01</strain>
    </source>
</reference>
<feature type="transmembrane region" description="Helical" evidence="2">
    <location>
        <begin position="40"/>
        <end position="58"/>
    </location>
</feature>
<evidence type="ECO:0000256" key="1">
    <source>
        <dbReference type="SAM" id="MobiDB-lite"/>
    </source>
</evidence>
<comment type="caution">
    <text evidence="3">The sequence shown here is derived from an EMBL/GenBank/DDBJ whole genome shotgun (WGS) entry which is preliminary data.</text>
</comment>
<evidence type="ECO:0000256" key="2">
    <source>
        <dbReference type="SAM" id="Phobius"/>
    </source>
</evidence>
<proteinExistence type="predicted"/>
<accession>A0ABS1VXA0</accession>
<sequence>MTDTDVRDVLTRATDHLSPAPDLLDRVRTGGRRRVVRRRAVLGGALAVVAAAGTAPALSGKRSEERRPGRVTRGDLAGDPELLDRMRAAWRVAMPEALGDITVLWAGATAAGPVGLLSQPSASPGLDLQGFVETIDGQLRGLAGTLLVARDTIGPVALATGPRREQLIIVTGDRDVHLSEDYTFDAAGRVSRRFVTLHGDLVFQRRVRSQRYALRVGAEPVPVAPTGAVEVKSPDLPYPQEVERVMAGAPDIVPDRAVWDVAEREGYLDPYGVGVWTGPTQWYLRGMIQDGRQVVVQTVALNGKARAFCLVAPPAEMPDAQYLGDSAEGLAATLDNGGGVVVPVLYLRLPGDLGWAVAAPNCELRYRVRGGNVFPVGGDAALIPAAATELEVQSRPGRSARYVLR</sequence>
<evidence type="ECO:0000313" key="4">
    <source>
        <dbReference type="Proteomes" id="UP000598996"/>
    </source>
</evidence>
<feature type="region of interest" description="Disordered" evidence="1">
    <location>
        <begin position="57"/>
        <end position="77"/>
    </location>
</feature>
<keyword evidence="4" id="KW-1185">Reference proteome</keyword>
<name>A0ABS1VXA0_9ACTN</name>
<evidence type="ECO:0000313" key="3">
    <source>
        <dbReference type="EMBL" id="MBL7259116.1"/>
    </source>
</evidence>